<dbReference type="AlphaFoldDB" id="A0A839HJQ4"/>
<reference evidence="1 2" key="1">
    <citation type="submission" date="2020-08" db="EMBL/GenBank/DDBJ databases">
        <title>Aquariorum lacteus gen. nov., sp. nov., a new member of the family Comamonadaceae, isolated from freshwater aquarium.</title>
        <authorList>
            <person name="Chun S.-J."/>
        </authorList>
    </citation>
    <scope>NUCLEOTIDE SEQUENCE [LARGE SCALE GENOMIC DNA]</scope>
    <source>
        <strain evidence="1 2">SJAQ100</strain>
    </source>
</reference>
<dbReference type="RefSeq" id="WP_182661779.1">
    <property type="nucleotide sequence ID" value="NZ_JACIVI010000001.1"/>
</dbReference>
<accession>A0A839HJQ4</accession>
<comment type="caution">
    <text evidence="1">The sequence shown here is derived from an EMBL/GenBank/DDBJ whole genome shotgun (WGS) entry which is preliminary data.</text>
</comment>
<organism evidence="1 2">
    <name type="scientific">Aquariibacter albus</name>
    <dbReference type="NCBI Taxonomy" id="2759899"/>
    <lineage>
        <taxon>Bacteria</taxon>
        <taxon>Pseudomonadati</taxon>
        <taxon>Pseudomonadota</taxon>
        <taxon>Betaproteobacteria</taxon>
        <taxon>Burkholderiales</taxon>
        <taxon>Sphaerotilaceae</taxon>
        <taxon>Aquariibacter</taxon>
    </lineage>
</organism>
<proteinExistence type="predicted"/>
<dbReference type="Proteomes" id="UP000586093">
    <property type="component" value="Unassembled WGS sequence"/>
</dbReference>
<dbReference type="EMBL" id="JACIVI010000001">
    <property type="protein sequence ID" value="MBB1161192.1"/>
    <property type="molecule type" value="Genomic_DNA"/>
</dbReference>
<evidence type="ECO:0000313" key="2">
    <source>
        <dbReference type="Proteomes" id="UP000586093"/>
    </source>
</evidence>
<gene>
    <name evidence="1" type="ORF">H4F90_04270</name>
</gene>
<protein>
    <recommendedName>
        <fullName evidence="3">IS110 family transposase</fullName>
    </recommendedName>
</protein>
<evidence type="ECO:0000313" key="1">
    <source>
        <dbReference type="EMBL" id="MBB1161192.1"/>
    </source>
</evidence>
<evidence type="ECO:0008006" key="3">
    <source>
        <dbReference type="Google" id="ProtNLM"/>
    </source>
</evidence>
<name>A0A839HJQ4_9BURK</name>
<keyword evidence="2" id="KW-1185">Reference proteome</keyword>
<sequence>MVNAAHTRTDPISRWALALKERSGWQNAVVALANKNARIVWALLAKGRVFDPNHVSVKPDEMPTVRPILPAVTPT</sequence>